<evidence type="ECO:0000313" key="3">
    <source>
        <dbReference type="Proteomes" id="UP000627984"/>
    </source>
</evidence>
<dbReference type="Proteomes" id="UP000627984">
    <property type="component" value="Unassembled WGS sequence"/>
</dbReference>
<evidence type="ECO:0000313" key="2">
    <source>
        <dbReference type="EMBL" id="GGK98936.1"/>
    </source>
</evidence>
<accession>A0AA37BNU4</accession>
<evidence type="ECO:0000256" key="1">
    <source>
        <dbReference type="SAM" id="MobiDB-lite"/>
    </source>
</evidence>
<comment type="caution">
    <text evidence="2">The sequence shown here is derived from an EMBL/GenBank/DDBJ whole genome shotgun (WGS) entry which is preliminary data.</text>
</comment>
<sequence>MGPEGVRRGRLPIRLPKPPDRLPTWLPAQAGRYLPGSPRAGPTPDLQECQKPMAELIAELLDRREIPKYLLGRENSVWRLRVHRRALGHEEFTPHIISFTLLKLQFWPEPVG</sequence>
<dbReference type="AlphaFoldDB" id="A0AA37BNU4"/>
<feature type="region of interest" description="Disordered" evidence="1">
    <location>
        <begin position="1"/>
        <end position="20"/>
    </location>
</feature>
<name>A0AA37BNU4_9ACTN</name>
<reference evidence="2" key="1">
    <citation type="journal article" date="2014" name="Int. J. Syst. Evol. Microbiol.">
        <title>Complete genome sequence of Corynebacterium casei LMG S-19264T (=DSM 44701T), isolated from a smear-ripened cheese.</title>
        <authorList>
            <consortium name="US DOE Joint Genome Institute (JGI-PGF)"/>
            <person name="Walter F."/>
            <person name="Albersmeier A."/>
            <person name="Kalinowski J."/>
            <person name="Ruckert C."/>
        </authorList>
    </citation>
    <scope>NUCLEOTIDE SEQUENCE</scope>
    <source>
        <strain evidence="2">JCM 3093</strain>
    </source>
</reference>
<reference evidence="2" key="2">
    <citation type="submission" date="2022-09" db="EMBL/GenBank/DDBJ databases">
        <authorList>
            <person name="Sun Q."/>
            <person name="Ohkuma M."/>
        </authorList>
    </citation>
    <scope>NUCLEOTIDE SEQUENCE</scope>
    <source>
        <strain evidence="2">JCM 3093</strain>
    </source>
</reference>
<organism evidence="2 3">
    <name type="scientific">Planomonospora parontospora</name>
    <dbReference type="NCBI Taxonomy" id="58119"/>
    <lineage>
        <taxon>Bacteria</taxon>
        <taxon>Bacillati</taxon>
        <taxon>Actinomycetota</taxon>
        <taxon>Actinomycetes</taxon>
        <taxon>Streptosporangiales</taxon>
        <taxon>Streptosporangiaceae</taxon>
        <taxon>Planomonospora</taxon>
    </lineage>
</organism>
<gene>
    <name evidence="2" type="ORF">GCM10010126_67900</name>
</gene>
<dbReference type="EMBL" id="BMQD01000044">
    <property type="protein sequence ID" value="GGK98936.1"/>
    <property type="molecule type" value="Genomic_DNA"/>
</dbReference>
<proteinExistence type="predicted"/>
<protein>
    <submittedName>
        <fullName evidence="2">Uncharacterized protein</fullName>
    </submittedName>
</protein>